<dbReference type="EMBL" id="JAQJAC010000010">
    <property type="protein sequence ID" value="KAJ5568405.1"/>
    <property type="molecule type" value="Genomic_DNA"/>
</dbReference>
<organism evidence="1 2">
    <name type="scientific">Penicillium hetheringtonii</name>
    <dbReference type="NCBI Taxonomy" id="911720"/>
    <lineage>
        <taxon>Eukaryota</taxon>
        <taxon>Fungi</taxon>
        <taxon>Dikarya</taxon>
        <taxon>Ascomycota</taxon>
        <taxon>Pezizomycotina</taxon>
        <taxon>Eurotiomycetes</taxon>
        <taxon>Eurotiomycetidae</taxon>
        <taxon>Eurotiales</taxon>
        <taxon>Aspergillaceae</taxon>
        <taxon>Penicillium</taxon>
    </lineage>
</organism>
<proteinExistence type="predicted"/>
<dbReference type="AlphaFoldDB" id="A0AAD6D8Y6"/>
<comment type="caution">
    <text evidence="1">The sequence shown here is derived from an EMBL/GenBank/DDBJ whole genome shotgun (WGS) entry which is preliminary data.</text>
</comment>
<evidence type="ECO:0000313" key="2">
    <source>
        <dbReference type="Proteomes" id="UP001216150"/>
    </source>
</evidence>
<sequence>MALAFVVFPFSPPSALAKSSLNFDFLFHSGLSHTLDRILQAYSFGSAGPLEFLSDRGSVPVD</sequence>
<evidence type="ECO:0000313" key="1">
    <source>
        <dbReference type="EMBL" id="KAJ5568405.1"/>
    </source>
</evidence>
<accession>A0AAD6D8Y6</accession>
<dbReference type="Proteomes" id="UP001216150">
    <property type="component" value="Unassembled WGS sequence"/>
</dbReference>
<keyword evidence="2" id="KW-1185">Reference proteome</keyword>
<reference evidence="1 2" key="1">
    <citation type="journal article" date="2023" name="IMA Fungus">
        <title>Comparative genomic study of the Penicillium genus elucidates a diverse pangenome and 15 lateral gene transfer events.</title>
        <authorList>
            <person name="Petersen C."/>
            <person name="Sorensen T."/>
            <person name="Nielsen M.R."/>
            <person name="Sondergaard T.E."/>
            <person name="Sorensen J.L."/>
            <person name="Fitzpatrick D.A."/>
            <person name="Frisvad J.C."/>
            <person name="Nielsen K.L."/>
        </authorList>
    </citation>
    <scope>NUCLEOTIDE SEQUENCE [LARGE SCALE GENOMIC DNA]</scope>
    <source>
        <strain evidence="1 2">IBT 29057</strain>
    </source>
</reference>
<protein>
    <submittedName>
        <fullName evidence="1">Uncharacterized protein</fullName>
    </submittedName>
</protein>
<name>A0AAD6D8Y6_9EURO</name>
<gene>
    <name evidence="1" type="ORF">N7450_010891</name>
</gene>